<evidence type="ECO:0000256" key="6">
    <source>
        <dbReference type="ARBA" id="ARBA00022967"/>
    </source>
</evidence>
<evidence type="ECO:0000313" key="10">
    <source>
        <dbReference type="EMBL" id="GAG92711.1"/>
    </source>
</evidence>
<gene>
    <name evidence="10" type="ORF">S01H4_46642</name>
</gene>
<keyword evidence="7 9" id="KW-1133">Transmembrane helix</keyword>
<dbReference type="EMBL" id="BART01026093">
    <property type="protein sequence ID" value="GAG92711.1"/>
    <property type="molecule type" value="Genomic_DNA"/>
</dbReference>
<evidence type="ECO:0000256" key="7">
    <source>
        <dbReference type="ARBA" id="ARBA00022989"/>
    </source>
</evidence>
<feature type="transmembrane region" description="Helical" evidence="9">
    <location>
        <begin position="12"/>
        <end position="29"/>
    </location>
</feature>
<evidence type="ECO:0000256" key="9">
    <source>
        <dbReference type="SAM" id="Phobius"/>
    </source>
</evidence>
<keyword evidence="5 9" id="KW-0812">Transmembrane</keyword>
<sequence length="71" mass="7812">MATDYVTSPVTGNGRIIFGVGLGVLTVLIRNFSSMPEGVCFSILIMNAFTPLIDKYVRIKPFGFQKKKKNA</sequence>
<accession>X1D8D9</accession>
<comment type="caution">
    <text evidence="10">The sequence shown here is derived from an EMBL/GenBank/DDBJ whole genome shotgun (WGS) entry which is preliminary data.</text>
</comment>
<dbReference type="PANTHER" id="PTHR30578:SF0">
    <property type="entry name" value="ION-TRANSLOCATING OXIDOREDUCTASE COMPLEX SUBUNIT D"/>
    <property type="match status" value="1"/>
</dbReference>
<keyword evidence="1" id="KW-0813">Transport</keyword>
<reference evidence="10" key="1">
    <citation type="journal article" date="2014" name="Front. Microbiol.">
        <title>High frequency of phylogenetically diverse reductive dehalogenase-homologous genes in deep subseafloor sedimentary metagenomes.</title>
        <authorList>
            <person name="Kawai M."/>
            <person name="Futagami T."/>
            <person name="Toyoda A."/>
            <person name="Takaki Y."/>
            <person name="Nishi S."/>
            <person name="Hori S."/>
            <person name="Arai W."/>
            <person name="Tsubouchi T."/>
            <person name="Morono Y."/>
            <person name="Uchiyama I."/>
            <person name="Ito T."/>
            <person name="Fujiyama A."/>
            <person name="Inagaki F."/>
            <person name="Takami H."/>
        </authorList>
    </citation>
    <scope>NUCLEOTIDE SEQUENCE</scope>
    <source>
        <strain evidence="10">Expedition CK06-06</strain>
    </source>
</reference>
<name>X1D8D9_9ZZZZ</name>
<dbReference type="GO" id="GO:0055085">
    <property type="term" value="P:transmembrane transport"/>
    <property type="evidence" value="ECO:0007669"/>
    <property type="project" value="InterPro"/>
</dbReference>
<dbReference type="PANTHER" id="PTHR30578">
    <property type="entry name" value="ELECTRON TRANSPORT COMPLEX PROTEIN RNFD"/>
    <property type="match status" value="1"/>
</dbReference>
<dbReference type="InterPro" id="IPR004338">
    <property type="entry name" value="NqrB/RnfD"/>
</dbReference>
<evidence type="ECO:0000256" key="1">
    <source>
        <dbReference type="ARBA" id="ARBA00022448"/>
    </source>
</evidence>
<evidence type="ECO:0000256" key="2">
    <source>
        <dbReference type="ARBA" id="ARBA00022553"/>
    </source>
</evidence>
<keyword evidence="6" id="KW-1278">Translocase</keyword>
<evidence type="ECO:0000256" key="5">
    <source>
        <dbReference type="ARBA" id="ARBA00022692"/>
    </source>
</evidence>
<dbReference type="GO" id="GO:0005886">
    <property type="term" value="C:plasma membrane"/>
    <property type="evidence" value="ECO:0007669"/>
    <property type="project" value="TreeGrafter"/>
</dbReference>
<evidence type="ECO:0000256" key="8">
    <source>
        <dbReference type="ARBA" id="ARBA00023136"/>
    </source>
</evidence>
<dbReference type="Pfam" id="PF03116">
    <property type="entry name" value="NQR2_RnfD_RnfE"/>
    <property type="match status" value="1"/>
</dbReference>
<protein>
    <submittedName>
        <fullName evidence="10">Uncharacterized protein</fullName>
    </submittedName>
</protein>
<organism evidence="10">
    <name type="scientific">marine sediment metagenome</name>
    <dbReference type="NCBI Taxonomy" id="412755"/>
    <lineage>
        <taxon>unclassified sequences</taxon>
        <taxon>metagenomes</taxon>
        <taxon>ecological metagenomes</taxon>
    </lineage>
</organism>
<keyword evidence="8 9" id="KW-0472">Membrane</keyword>
<evidence type="ECO:0000256" key="3">
    <source>
        <dbReference type="ARBA" id="ARBA00022630"/>
    </source>
</evidence>
<evidence type="ECO:0000256" key="4">
    <source>
        <dbReference type="ARBA" id="ARBA00022643"/>
    </source>
</evidence>
<dbReference type="AlphaFoldDB" id="X1D8D9"/>
<keyword evidence="3" id="KW-0285">Flavoprotein</keyword>
<proteinExistence type="predicted"/>
<keyword evidence="4" id="KW-0288">FMN</keyword>
<keyword evidence="2" id="KW-0597">Phosphoprotein</keyword>